<name>A0A2U2J7Q6_9FLAO</name>
<protein>
    <submittedName>
        <fullName evidence="1">Uncharacterized protein</fullName>
    </submittedName>
</protein>
<dbReference type="AlphaFoldDB" id="A0A2U2J7Q6"/>
<sequence length="152" mass="18281">MKKLAIFMLMALSFYNCQSQHNKEKSDIEVQKDTIKPQTKIKVNKKYDEFGNLIALDSTYSYFYSNIKSDSILERDIFNQFKFNFDKQFTPLDSLFTNDFFNGSPFNKNNFYTDDFFEKSFQSHQKRIDQILKRMDSVKNDFYINQKNKKQL</sequence>
<accession>A0A2U2J7Q6</accession>
<dbReference type="RefSeq" id="WP_109405738.1">
    <property type="nucleotide sequence ID" value="NZ_QFFG01000006.1"/>
</dbReference>
<keyword evidence="2" id="KW-1185">Reference proteome</keyword>
<dbReference type="OrthoDB" id="1452960at2"/>
<comment type="caution">
    <text evidence="1">The sequence shown here is derived from an EMBL/GenBank/DDBJ whole genome shotgun (WGS) entry which is preliminary data.</text>
</comment>
<dbReference type="EMBL" id="QFFG01000006">
    <property type="protein sequence ID" value="PWG04368.1"/>
    <property type="molecule type" value="Genomic_DNA"/>
</dbReference>
<evidence type="ECO:0000313" key="2">
    <source>
        <dbReference type="Proteomes" id="UP000245670"/>
    </source>
</evidence>
<dbReference type="Proteomes" id="UP000245670">
    <property type="component" value="Unassembled WGS sequence"/>
</dbReference>
<proteinExistence type="predicted"/>
<organism evidence="1 2">
    <name type="scientific">Polaribacter aquimarinus</name>
    <dbReference type="NCBI Taxonomy" id="2100726"/>
    <lineage>
        <taxon>Bacteria</taxon>
        <taxon>Pseudomonadati</taxon>
        <taxon>Bacteroidota</taxon>
        <taxon>Flavobacteriia</taxon>
        <taxon>Flavobacteriales</taxon>
        <taxon>Flavobacteriaceae</taxon>
    </lineage>
</organism>
<gene>
    <name evidence="1" type="ORF">DIS07_13260</name>
</gene>
<evidence type="ECO:0000313" key="1">
    <source>
        <dbReference type="EMBL" id="PWG04368.1"/>
    </source>
</evidence>
<reference evidence="1 2" key="1">
    <citation type="submission" date="2018-05" db="EMBL/GenBank/DDBJ databases">
        <title>Polaribacter aquimarinus sp. nov., isolated from sediment in a sediment of sea.</title>
        <authorList>
            <person name="Lu D."/>
        </authorList>
    </citation>
    <scope>NUCLEOTIDE SEQUENCE [LARGE SCALE GENOMIC DNA]</scope>
    <source>
        <strain evidence="1 2">ZY113</strain>
    </source>
</reference>